<evidence type="ECO:0000256" key="3">
    <source>
        <dbReference type="ARBA" id="ARBA00022598"/>
    </source>
</evidence>
<keyword evidence="7" id="KW-0030">Aminoacyl-tRNA synthetase</keyword>
<name>A0A0N4UQV4_DRAME</name>
<evidence type="ECO:0000259" key="11">
    <source>
        <dbReference type="Pfam" id="PF08264"/>
    </source>
</evidence>
<evidence type="ECO:0000259" key="10">
    <source>
        <dbReference type="Pfam" id="PF00133"/>
    </source>
</evidence>
<keyword evidence="9" id="KW-0175">Coiled coil</keyword>
<dbReference type="InterPro" id="IPR002300">
    <property type="entry name" value="aa-tRNA-synth_Ia"/>
</dbReference>
<organism evidence="12 13">
    <name type="scientific">Dracunculus medinensis</name>
    <name type="common">Guinea worm</name>
    <dbReference type="NCBI Taxonomy" id="318479"/>
    <lineage>
        <taxon>Eukaryota</taxon>
        <taxon>Metazoa</taxon>
        <taxon>Ecdysozoa</taxon>
        <taxon>Nematoda</taxon>
        <taxon>Chromadorea</taxon>
        <taxon>Rhabditida</taxon>
        <taxon>Spirurina</taxon>
        <taxon>Dracunculoidea</taxon>
        <taxon>Dracunculidae</taxon>
        <taxon>Dracunculus</taxon>
    </lineage>
</organism>
<dbReference type="PANTHER" id="PTHR11946:SF109">
    <property type="entry name" value="VALINE--TRNA LIGASE"/>
    <property type="match status" value="1"/>
</dbReference>
<dbReference type="InterPro" id="IPR033705">
    <property type="entry name" value="Anticodon_Ia_Val"/>
</dbReference>
<evidence type="ECO:0000256" key="8">
    <source>
        <dbReference type="ARBA" id="ARBA00029936"/>
    </source>
</evidence>
<protein>
    <recommendedName>
        <fullName evidence="2">valine--tRNA ligase</fullName>
        <ecNumber evidence="2">6.1.1.9</ecNumber>
    </recommendedName>
    <alternativeName>
        <fullName evidence="8">Valyl-tRNA synthetase</fullName>
    </alternativeName>
</protein>
<dbReference type="Gene3D" id="1.10.730.10">
    <property type="entry name" value="Isoleucyl-tRNA Synthetase, Domain 1"/>
    <property type="match status" value="1"/>
</dbReference>
<dbReference type="GO" id="GO:0005524">
    <property type="term" value="F:ATP binding"/>
    <property type="evidence" value="ECO:0007669"/>
    <property type="project" value="UniProtKB-KW"/>
</dbReference>
<reference evidence="13" key="1">
    <citation type="submission" date="2017-02" db="UniProtKB">
        <authorList>
            <consortium name="WormBaseParasite"/>
        </authorList>
    </citation>
    <scope>IDENTIFICATION</scope>
</reference>
<dbReference type="FunFam" id="1.10.730.10:FF:000009">
    <property type="entry name" value="Valine--tRNA ligase, mitochondrial"/>
    <property type="match status" value="1"/>
</dbReference>
<feature type="coiled-coil region" evidence="9">
    <location>
        <begin position="497"/>
        <end position="559"/>
    </location>
</feature>
<keyword evidence="4" id="KW-0547">Nucleotide-binding</keyword>
<dbReference type="Gene3D" id="1.10.287.380">
    <property type="entry name" value="Valyl-tRNA synthetase, C-terminal domain"/>
    <property type="match status" value="1"/>
</dbReference>
<dbReference type="InterPro" id="IPR014729">
    <property type="entry name" value="Rossmann-like_a/b/a_fold"/>
</dbReference>
<evidence type="ECO:0000256" key="6">
    <source>
        <dbReference type="ARBA" id="ARBA00022917"/>
    </source>
</evidence>
<accession>A0A0N4UQV4</accession>
<dbReference type="Proteomes" id="UP000038040">
    <property type="component" value="Unplaced"/>
</dbReference>
<dbReference type="GO" id="GO:0005829">
    <property type="term" value="C:cytosol"/>
    <property type="evidence" value="ECO:0007669"/>
    <property type="project" value="TreeGrafter"/>
</dbReference>
<dbReference type="PRINTS" id="PR00986">
    <property type="entry name" value="TRNASYNTHVAL"/>
</dbReference>
<feature type="domain" description="Methionyl/Valyl/Leucyl/Isoleucyl-tRNA synthetase anticodon-binding" evidence="11">
    <location>
        <begin position="278"/>
        <end position="431"/>
    </location>
</feature>
<dbReference type="Gene3D" id="3.40.50.620">
    <property type="entry name" value="HUPs"/>
    <property type="match status" value="1"/>
</dbReference>
<comment type="similarity">
    <text evidence="1">Belongs to the class-I aminoacyl-tRNA synthetase family.</text>
</comment>
<keyword evidence="3" id="KW-0436">Ligase</keyword>
<dbReference type="SUPFAM" id="SSF47323">
    <property type="entry name" value="Anticodon-binding domain of a subclass of class I aminoacyl-tRNA synthetases"/>
    <property type="match status" value="1"/>
</dbReference>
<dbReference type="AlphaFoldDB" id="A0A0N4UQV4"/>
<keyword evidence="5" id="KW-0067">ATP-binding</keyword>
<evidence type="ECO:0000256" key="9">
    <source>
        <dbReference type="SAM" id="Coils"/>
    </source>
</evidence>
<dbReference type="GO" id="GO:0006438">
    <property type="term" value="P:valyl-tRNA aminoacylation"/>
    <property type="evidence" value="ECO:0007669"/>
    <property type="project" value="InterPro"/>
</dbReference>
<dbReference type="InterPro" id="IPR037118">
    <property type="entry name" value="Val-tRNA_synth_C_sf"/>
</dbReference>
<dbReference type="CDD" id="cd07962">
    <property type="entry name" value="Anticodon_Ia_Val"/>
    <property type="match status" value="1"/>
</dbReference>
<evidence type="ECO:0000313" key="13">
    <source>
        <dbReference type="WBParaSite" id="DME_0001041101-mRNA-1"/>
    </source>
</evidence>
<dbReference type="Pfam" id="PF08264">
    <property type="entry name" value="Anticodon_1"/>
    <property type="match status" value="1"/>
</dbReference>
<dbReference type="GO" id="GO:0004832">
    <property type="term" value="F:valine-tRNA ligase activity"/>
    <property type="evidence" value="ECO:0007669"/>
    <property type="project" value="UniProtKB-EC"/>
</dbReference>
<evidence type="ECO:0000256" key="5">
    <source>
        <dbReference type="ARBA" id="ARBA00022840"/>
    </source>
</evidence>
<dbReference type="Pfam" id="PF00133">
    <property type="entry name" value="tRNA-synt_1"/>
    <property type="match status" value="1"/>
</dbReference>
<sequence>LIHHCFFVSRDWCISRQLWWGHRIPSYFVTVDDEKIPPGNADDNNYWISAHTETEAIEKAAKRFGVPREKISLKWDEDVLDTWFSSGIWPFSIFGWPDQTSDLKQFFPSSVLETGHDILFFWVARMVFLSQELTGQLPFKEVFLHAVIRDAHGRKMSKSLGNVVDPIDVIHGISLDDLNKKLEFGNLDERYELEKAREGQSRDYPHGIPECGTDAVRFALISYTSQSRDINLDVLRVQGYRFFCNKIWQAVRFTLMQLDIDFKPLDPFQLLKCSSLLDKWILSRLSATIEACQSGLSSYNFHVAANALYRFWLYDFCDIFIEGSKPILLQSESGSSLAVQFVLYECVDTALRLLAPFMPFITEELWQRFVRKPSNMNVPSICVAEYPQVSQYPYRNEELELRILKAMEIVKTVRSLRSDYGLTPKIKTDLYIFYELDSVDISDLSSFIGTLASSNKVIILEAEGVSQIPNGCAQVTVSAKCKIALALEGIIDMGKELNKLYIKRNKLLEQLRKLEEQTTMVDYLDRVPLNIRVNNAEKVDAYKSEIAHLNEAINALENSK</sequence>
<evidence type="ECO:0000256" key="4">
    <source>
        <dbReference type="ARBA" id="ARBA00022741"/>
    </source>
</evidence>
<evidence type="ECO:0000313" key="12">
    <source>
        <dbReference type="Proteomes" id="UP000038040"/>
    </source>
</evidence>
<evidence type="ECO:0000256" key="2">
    <source>
        <dbReference type="ARBA" id="ARBA00013169"/>
    </source>
</evidence>
<dbReference type="EC" id="6.1.1.9" evidence="2"/>
<dbReference type="InterPro" id="IPR009080">
    <property type="entry name" value="tRNAsynth_Ia_anticodon-bd"/>
</dbReference>
<dbReference type="InterPro" id="IPR013155">
    <property type="entry name" value="M/V/L/I-tRNA-synth_anticd-bd"/>
</dbReference>
<proteinExistence type="inferred from homology"/>
<dbReference type="PANTHER" id="PTHR11946">
    <property type="entry name" value="VALYL-TRNA SYNTHETASES"/>
    <property type="match status" value="1"/>
</dbReference>
<dbReference type="InterPro" id="IPR002303">
    <property type="entry name" value="Valyl-tRNA_ligase"/>
</dbReference>
<dbReference type="SUPFAM" id="SSF52374">
    <property type="entry name" value="Nucleotidylyl transferase"/>
    <property type="match status" value="1"/>
</dbReference>
<dbReference type="WBParaSite" id="DME_0001041101-mRNA-1">
    <property type="protein sequence ID" value="DME_0001041101-mRNA-1"/>
    <property type="gene ID" value="DME_0001041101"/>
</dbReference>
<dbReference type="FunFam" id="3.40.50.620:FF:000457">
    <property type="entry name" value="Predicted protein"/>
    <property type="match status" value="1"/>
</dbReference>
<feature type="domain" description="Aminoacyl-tRNA synthetase class Ia" evidence="10">
    <location>
        <begin position="10"/>
        <end position="233"/>
    </location>
</feature>
<keyword evidence="6" id="KW-0648">Protein biosynthesis</keyword>
<evidence type="ECO:0000256" key="7">
    <source>
        <dbReference type="ARBA" id="ARBA00023146"/>
    </source>
</evidence>
<evidence type="ECO:0000256" key="1">
    <source>
        <dbReference type="ARBA" id="ARBA00005594"/>
    </source>
</evidence>